<dbReference type="Proteomes" id="UP000289738">
    <property type="component" value="Chromosome B10"/>
</dbReference>
<gene>
    <name evidence="2" type="ORF">Ahy_B10g100867</name>
</gene>
<evidence type="ECO:0000313" key="2">
    <source>
        <dbReference type="EMBL" id="RYQ82270.1"/>
    </source>
</evidence>
<feature type="region of interest" description="Disordered" evidence="1">
    <location>
        <begin position="31"/>
        <end position="52"/>
    </location>
</feature>
<protein>
    <submittedName>
        <fullName evidence="2">Uncharacterized protein</fullName>
    </submittedName>
</protein>
<proteinExistence type="predicted"/>
<comment type="caution">
    <text evidence="2">The sequence shown here is derived from an EMBL/GenBank/DDBJ whole genome shotgun (WGS) entry which is preliminary data.</text>
</comment>
<reference evidence="2 3" key="1">
    <citation type="submission" date="2019-01" db="EMBL/GenBank/DDBJ databases">
        <title>Sequencing of cultivated peanut Arachis hypogaea provides insights into genome evolution and oil improvement.</title>
        <authorList>
            <person name="Chen X."/>
        </authorList>
    </citation>
    <scope>NUCLEOTIDE SEQUENCE [LARGE SCALE GENOMIC DNA]</scope>
    <source>
        <strain evidence="3">cv. Fuhuasheng</strain>
        <tissue evidence="2">Leaves</tissue>
    </source>
</reference>
<accession>A0A444WXZ3</accession>
<evidence type="ECO:0000256" key="1">
    <source>
        <dbReference type="SAM" id="MobiDB-lite"/>
    </source>
</evidence>
<organism evidence="2 3">
    <name type="scientific">Arachis hypogaea</name>
    <name type="common">Peanut</name>
    <dbReference type="NCBI Taxonomy" id="3818"/>
    <lineage>
        <taxon>Eukaryota</taxon>
        <taxon>Viridiplantae</taxon>
        <taxon>Streptophyta</taxon>
        <taxon>Embryophyta</taxon>
        <taxon>Tracheophyta</taxon>
        <taxon>Spermatophyta</taxon>
        <taxon>Magnoliopsida</taxon>
        <taxon>eudicotyledons</taxon>
        <taxon>Gunneridae</taxon>
        <taxon>Pentapetalae</taxon>
        <taxon>rosids</taxon>
        <taxon>fabids</taxon>
        <taxon>Fabales</taxon>
        <taxon>Fabaceae</taxon>
        <taxon>Papilionoideae</taxon>
        <taxon>50 kb inversion clade</taxon>
        <taxon>dalbergioids sensu lato</taxon>
        <taxon>Dalbergieae</taxon>
        <taxon>Pterocarpus clade</taxon>
        <taxon>Arachis</taxon>
    </lineage>
</organism>
<sequence length="348" mass="39563">MWRLKSFYETAIQRDAEAYLRSYSDLKKKRTYQHSTTNAKDAAQQPGQKRHQWKNKFVRSTIFRQTEKKENQTKNKTPNFNQGSLSLLLTSGTRRGSSMLFDPSFSLFSSVVPISFPGCPFSSFSARPNFFLISSDSFLQNRIAQLQVFEVHQARKTAKSAVINHSGKTRLQITPTLTPSNIHGSDKRAILHITFAIDPPVTMKAERLEAVLRSKPATMVSIGMKRPPPPIPPALDMEEAMKHSTPARTISHETNILSSKWSIVLSMLLSEMGCVCFALEGLNLKAEKVRKTNNKYARLRVFIFLAMIVIMGRDIYTHELLRVQRVVTMQDKMDNIYMDDNSSGKNQN</sequence>
<name>A0A444WXZ3_ARAHY</name>
<dbReference type="EMBL" id="SDMP01000020">
    <property type="protein sequence ID" value="RYQ82270.1"/>
    <property type="molecule type" value="Genomic_DNA"/>
</dbReference>
<keyword evidence="3" id="KW-1185">Reference proteome</keyword>
<dbReference type="AlphaFoldDB" id="A0A444WXZ3"/>
<evidence type="ECO:0000313" key="3">
    <source>
        <dbReference type="Proteomes" id="UP000289738"/>
    </source>
</evidence>